<feature type="compositionally biased region" description="Basic and acidic residues" evidence="1">
    <location>
        <begin position="472"/>
        <end position="481"/>
    </location>
</feature>
<dbReference type="GO" id="GO:0005737">
    <property type="term" value="C:cytoplasm"/>
    <property type="evidence" value="ECO:0007669"/>
    <property type="project" value="TreeGrafter"/>
</dbReference>
<keyword evidence="2" id="KW-0472">Membrane</keyword>
<dbReference type="PANTHER" id="PTHR15715:SF37">
    <property type="entry name" value="LD47843P"/>
    <property type="match status" value="1"/>
</dbReference>
<evidence type="ECO:0000256" key="1">
    <source>
        <dbReference type="SAM" id="MobiDB-lite"/>
    </source>
</evidence>
<dbReference type="InterPro" id="IPR000253">
    <property type="entry name" value="FHA_dom"/>
</dbReference>
<keyword evidence="2" id="KW-1133">Transmembrane helix</keyword>
<accession>A0AAD5THT0</accession>
<proteinExistence type="predicted"/>
<name>A0AAD5THT0_9FUNG</name>
<evidence type="ECO:0000313" key="4">
    <source>
        <dbReference type="EMBL" id="KAJ3175753.1"/>
    </source>
</evidence>
<protein>
    <recommendedName>
        <fullName evidence="3">FHA domain-containing protein</fullName>
    </recommendedName>
</protein>
<feature type="region of interest" description="Disordered" evidence="1">
    <location>
        <begin position="401"/>
        <end position="486"/>
    </location>
</feature>
<evidence type="ECO:0000259" key="3">
    <source>
        <dbReference type="PROSITE" id="PS50006"/>
    </source>
</evidence>
<dbReference type="InterPro" id="IPR008984">
    <property type="entry name" value="SMAD_FHA_dom_sf"/>
</dbReference>
<feature type="compositionally biased region" description="Basic residues" evidence="1">
    <location>
        <begin position="443"/>
        <end position="452"/>
    </location>
</feature>
<evidence type="ECO:0000256" key="2">
    <source>
        <dbReference type="SAM" id="Phobius"/>
    </source>
</evidence>
<feature type="region of interest" description="Disordered" evidence="1">
    <location>
        <begin position="231"/>
        <end position="257"/>
    </location>
</feature>
<feature type="transmembrane region" description="Helical" evidence="2">
    <location>
        <begin position="492"/>
        <end position="511"/>
    </location>
</feature>
<feature type="compositionally biased region" description="Low complexity" evidence="1">
    <location>
        <begin position="194"/>
        <end position="205"/>
    </location>
</feature>
<comment type="caution">
    <text evidence="4">The sequence shown here is derived from an EMBL/GenBank/DDBJ whole genome shotgun (WGS) entry which is preliminary data.</text>
</comment>
<reference evidence="4" key="1">
    <citation type="submission" date="2020-05" db="EMBL/GenBank/DDBJ databases">
        <title>Phylogenomic resolution of chytrid fungi.</title>
        <authorList>
            <person name="Stajich J.E."/>
            <person name="Amses K."/>
            <person name="Simmons R."/>
            <person name="Seto K."/>
            <person name="Myers J."/>
            <person name="Bonds A."/>
            <person name="Quandt C.A."/>
            <person name="Barry K."/>
            <person name="Liu P."/>
            <person name="Grigoriev I."/>
            <person name="Longcore J.E."/>
            <person name="James T.Y."/>
        </authorList>
    </citation>
    <scope>NUCLEOTIDE SEQUENCE</scope>
    <source>
        <strain evidence="4">JEL0379</strain>
    </source>
</reference>
<dbReference type="EMBL" id="JADGJQ010000048">
    <property type="protein sequence ID" value="KAJ3175753.1"/>
    <property type="molecule type" value="Genomic_DNA"/>
</dbReference>
<dbReference type="Gene3D" id="2.60.200.20">
    <property type="match status" value="1"/>
</dbReference>
<dbReference type="AlphaFoldDB" id="A0AAD5THT0"/>
<feature type="region of interest" description="Disordered" evidence="1">
    <location>
        <begin position="177"/>
        <end position="211"/>
    </location>
</feature>
<dbReference type="PANTHER" id="PTHR15715">
    <property type="entry name" value="CENTROSOMAL PROTEIN OF 170 KDA"/>
    <property type="match status" value="1"/>
</dbReference>
<sequence>MSIKARASSESTATVNGSIGRSLTNDTARQKATKRALKTFNYANSDLANTPTLVLVSLNDTFATKTIDLFEPIKVGRKLNPKVAPEANNGIFDAKVLSRNHAEIWFSDGKVWVKDVKSSNGTFLNGKRLSEDNVESEPHELNTGDRLEFGLDIKNPEETAVIYKKVSCRVSLVDPSQLSAPSAPELAGEPGRGSVSSTRSQEQSSIELNNRMDVELQAAEETRKKLIELKASLETLQPPPSTTTLDFETSDTSASDTEAHNRLSRELEDAKLQIQSWTDKYNACLSRAEERDGYKKQADSLAAEVEKLKKQMAATAAAREEADRWKARSEQLEGEIAALKKKAKPPADDKSNSATAELEGKLRSITDELKAARDQSNQLSFERDQLSNDLKALRQSLASAESEAKTLREQRNSTSSTADESAVAPAAKEHVTTIPSTPGKKERGARKRKNKHQNANEGDNADAGPSSADGENQDHDEDKPAHRSRRQSTLQIVAMAAFGIISIGGLAYLSLGPEFLLDLPFMGVIRDMF</sequence>
<dbReference type="PROSITE" id="PS50006">
    <property type="entry name" value="FHA_DOMAIN"/>
    <property type="match status" value="1"/>
</dbReference>
<feature type="region of interest" description="Disordered" evidence="1">
    <location>
        <begin position="336"/>
        <end position="362"/>
    </location>
</feature>
<feature type="domain" description="FHA" evidence="3">
    <location>
        <begin position="73"/>
        <end position="129"/>
    </location>
</feature>
<dbReference type="Proteomes" id="UP001212152">
    <property type="component" value="Unassembled WGS sequence"/>
</dbReference>
<evidence type="ECO:0000313" key="5">
    <source>
        <dbReference type="Proteomes" id="UP001212152"/>
    </source>
</evidence>
<dbReference type="SMART" id="SM00240">
    <property type="entry name" value="FHA"/>
    <property type="match status" value="1"/>
</dbReference>
<keyword evidence="2" id="KW-0812">Transmembrane</keyword>
<dbReference type="SUPFAM" id="SSF49879">
    <property type="entry name" value="SMAD/FHA domain"/>
    <property type="match status" value="1"/>
</dbReference>
<dbReference type="Pfam" id="PF00498">
    <property type="entry name" value="FHA"/>
    <property type="match status" value="1"/>
</dbReference>
<feature type="compositionally biased region" description="Polar residues" evidence="1">
    <location>
        <begin position="242"/>
        <end position="256"/>
    </location>
</feature>
<gene>
    <name evidence="4" type="ORF">HDU87_005746</name>
</gene>
<dbReference type="InterPro" id="IPR051176">
    <property type="entry name" value="Cent_Immune-Sig_Mod"/>
</dbReference>
<organism evidence="4 5">
    <name type="scientific">Geranomyces variabilis</name>
    <dbReference type="NCBI Taxonomy" id="109894"/>
    <lineage>
        <taxon>Eukaryota</taxon>
        <taxon>Fungi</taxon>
        <taxon>Fungi incertae sedis</taxon>
        <taxon>Chytridiomycota</taxon>
        <taxon>Chytridiomycota incertae sedis</taxon>
        <taxon>Chytridiomycetes</taxon>
        <taxon>Spizellomycetales</taxon>
        <taxon>Powellomycetaceae</taxon>
        <taxon>Geranomyces</taxon>
    </lineage>
</organism>
<keyword evidence="5" id="KW-1185">Reference proteome</keyword>
<feature type="compositionally biased region" description="Basic and acidic residues" evidence="1">
    <location>
        <begin position="402"/>
        <end position="411"/>
    </location>
</feature>